<name>A0A4C1ZQB3_EUMVA</name>
<evidence type="ECO:0000313" key="3">
    <source>
        <dbReference type="Proteomes" id="UP000299102"/>
    </source>
</evidence>
<dbReference type="EMBL" id="BGZK01001988">
    <property type="protein sequence ID" value="GBP89274.1"/>
    <property type="molecule type" value="Genomic_DNA"/>
</dbReference>
<feature type="region of interest" description="Disordered" evidence="1">
    <location>
        <begin position="68"/>
        <end position="87"/>
    </location>
</feature>
<sequence length="100" mass="10944">MERNIHSYPVAKGFEDGACEDVDCHRYNLNDSSLSCCLPRSHNKRAEVQRSPTPTLTLSSDTDVFYNEASARTGPAPTAYRTPSGTSGTMNCLEMLSHSS</sequence>
<evidence type="ECO:0000313" key="2">
    <source>
        <dbReference type="EMBL" id="GBP89274.1"/>
    </source>
</evidence>
<gene>
    <name evidence="2" type="ORF">EVAR_63799_1</name>
</gene>
<dbReference type="Proteomes" id="UP000299102">
    <property type="component" value="Unassembled WGS sequence"/>
</dbReference>
<dbReference type="AlphaFoldDB" id="A0A4C1ZQB3"/>
<protein>
    <submittedName>
        <fullName evidence="2">Uncharacterized protein</fullName>
    </submittedName>
</protein>
<organism evidence="2 3">
    <name type="scientific">Eumeta variegata</name>
    <name type="common">Bagworm moth</name>
    <name type="synonym">Eumeta japonica</name>
    <dbReference type="NCBI Taxonomy" id="151549"/>
    <lineage>
        <taxon>Eukaryota</taxon>
        <taxon>Metazoa</taxon>
        <taxon>Ecdysozoa</taxon>
        <taxon>Arthropoda</taxon>
        <taxon>Hexapoda</taxon>
        <taxon>Insecta</taxon>
        <taxon>Pterygota</taxon>
        <taxon>Neoptera</taxon>
        <taxon>Endopterygota</taxon>
        <taxon>Lepidoptera</taxon>
        <taxon>Glossata</taxon>
        <taxon>Ditrysia</taxon>
        <taxon>Tineoidea</taxon>
        <taxon>Psychidae</taxon>
        <taxon>Oiketicinae</taxon>
        <taxon>Eumeta</taxon>
    </lineage>
</organism>
<reference evidence="2 3" key="1">
    <citation type="journal article" date="2019" name="Commun. Biol.">
        <title>The bagworm genome reveals a unique fibroin gene that provides high tensile strength.</title>
        <authorList>
            <person name="Kono N."/>
            <person name="Nakamura H."/>
            <person name="Ohtoshi R."/>
            <person name="Tomita M."/>
            <person name="Numata K."/>
            <person name="Arakawa K."/>
        </authorList>
    </citation>
    <scope>NUCLEOTIDE SEQUENCE [LARGE SCALE GENOMIC DNA]</scope>
</reference>
<proteinExistence type="predicted"/>
<keyword evidence="3" id="KW-1185">Reference proteome</keyword>
<comment type="caution">
    <text evidence="2">The sequence shown here is derived from an EMBL/GenBank/DDBJ whole genome shotgun (WGS) entry which is preliminary data.</text>
</comment>
<accession>A0A4C1ZQB3</accession>
<evidence type="ECO:0000256" key="1">
    <source>
        <dbReference type="SAM" id="MobiDB-lite"/>
    </source>
</evidence>